<proteinExistence type="predicted"/>
<evidence type="ECO:0000313" key="2">
    <source>
        <dbReference type="Proteomes" id="UP000289437"/>
    </source>
</evidence>
<name>A0A4Q0T565_9BACT</name>
<protein>
    <submittedName>
        <fullName evidence="1">Uncharacterized protein</fullName>
    </submittedName>
</protein>
<keyword evidence="2" id="KW-1185">Reference proteome</keyword>
<organism evidence="1 2">
    <name type="scientific">Granulicella sibirica</name>
    <dbReference type="NCBI Taxonomy" id="2479048"/>
    <lineage>
        <taxon>Bacteria</taxon>
        <taxon>Pseudomonadati</taxon>
        <taxon>Acidobacteriota</taxon>
        <taxon>Terriglobia</taxon>
        <taxon>Terriglobales</taxon>
        <taxon>Acidobacteriaceae</taxon>
        <taxon>Granulicella</taxon>
    </lineage>
</organism>
<reference evidence="2" key="2">
    <citation type="submission" date="2019-02" db="EMBL/GenBank/DDBJ databases">
        <title>Granulicella sibirica sp. nov., a psychrotolerant acidobacterium isolated from an organic soil layer in forested tundra, West Siberia.</title>
        <authorList>
            <person name="Oshkin I.Y."/>
            <person name="Kulichevskaya I.S."/>
            <person name="Rijpstra W.I.C."/>
            <person name="Sinninghe Damste J.S."/>
            <person name="Rakitin A.L."/>
            <person name="Ravin N.V."/>
            <person name="Dedysh S.N."/>
        </authorList>
    </citation>
    <scope>NUCLEOTIDE SEQUENCE [LARGE SCALE GENOMIC DNA]</scope>
    <source>
        <strain evidence="2">AF10</strain>
    </source>
</reference>
<dbReference type="EMBL" id="RDSM01000001">
    <property type="protein sequence ID" value="RXH58112.1"/>
    <property type="molecule type" value="Genomic_DNA"/>
</dbReference>
<dbReference type="AlphaFoldDB" id="A0A4Q0T565"/>
<gene>
    <name evidence="1" type="ORF">GRAN_1422</name>
</gene>
<accession>A0A4Q0T565</accession>
<sequence length="262" mass="28527">MPLASLFLHQQMEISLVVYPYIGCFVATEVPSNVSSAGSNIPIVAAEAYGLWVWRTVEVAGSRSNREDIAAYRWQRSASLNDWISSINEQGRILLPQVRVIGPCPIGRNICDPAAMERLDPPRPFSERVEHDLGSGCAIGNSTLDRIDGGRSAHRCVLGYLREVNRGTRGMMEGVATQHKQERAAKNAAQGCPATRKSEQRNADAGICKAGCPITVQVSQPPSECLDLEASMAFDSVSDTASKVVFLPKGICQSMGFHRWPL</sequence>
<comment type="caution">
    <text evidence="1">The sequence shown here is derived from an EMBL/GenBank/DDBJ whole genome shotgun (WGS) entry which is preliminary data.</text>
</comment>
<dbReference type="Proteomes" id="UP000289437">
    <property type="component" value="Unassembled WGS sequence"/>
</dbReference>
<evidence type="ECO:0000313" key="1">
    <source>
        <dbReference type="EMBL" id="RXH58112.1"/>
    </source>
</evidence>
<reference evidence="1 2" key="1">
    <citation type="submission" date="2018-11" db="EMBL/GenBank/DDBJ databases">
        <authorList>
            <person name="Mardanov A.V."/>
            <person name="Ravin N.V."/>
            <person name="Dedysh S.N."/>
        </authorList>
    </citation>
    <scope>NUCLEOTIDE SEQUENCE [LARGE SCALE GENOMIC DNA]</scope>
    <source>
        <strain evidence="1 2">AF10</strain>
    </source>
</reference>